<evidence type="ECO:0000313" key="2">
    <source>
        <dbReference type="Proteomes" id="UP000256919"/>
    </source>
</evidence>
<dbReference type="Proteomes" id="UP000256919">
    <property type="component" value="Unassembled WGS sequence"/>
</dbReference>
<reference evidence="1 2" key="1">
    <citation type="submission" date="2018-07" db="EMBL/GenBank/DDBJ databases">
        <title>Genomic Encyclopedia of Type Strains, Phase III (KMG-III): the genomes of soil and plant-associated and newly described type strains.</title>
        <authorList>
            <person name="Whitman W."/>
        </authorList>
    </citation>
    <scope>NUCLEOTIDE SEQUENCE [LARGE SCALE GENOMIC DNA]</scope>
    <source>
        <strain evidence="1 2">CECT 7948</strain>
    </source>
</reference>
<keyword evidence="2" id="KW-1185">Reference proteome</keyword>
<gene>
    <name evidence="1" type="ORF">DFQ09_104306</name>
</gene>
<name>A0A3D9N1C7_9FLAO</name>
<proteinExistence type="predicted"/>
<evidence type="ECO:0000313" key="1">
    <source>
        <dbReference type="EMBL" id="REE24534.1"/>
    </source>
</evidence>
<protein>
    <submittedName>
        <fullName evidence="1">Uncharacterized protein</fullName>
    </submittedName>
</protein>
<comment type="caution">
    <text evidence="1">The sequence shown here is derived from an EMBL/GenBank/DDBJ whole genome shotgun (WGS) entry which is preliminary data.</text>
</comment>
<organism evidence="1 2">
    <name type="scientific">Winogradskyella pacifica</name>
    <dbReference type="NCBI Taxonomy" id="664642"/>
    <lineage>
        <taxon>Bacteria</taxon>
        <taxon>Pseudomonadati</taxon>
        <taxon>Bacteroidota</taxon>
        <taxon>Flavobacteriia</taxon>
        <taxon>Flavobacteriales</taxon>
        <taxon>Flavobacteriaceae</taxon>
        <taxon>Winogradskyella</taxon>
    </lineage>
</organism>
<dbReference type="AlphaFoldDB" id="A0A3D9N1C7"/>
<sequence>MRSVFSFIMTLIFLFVVSQQAVVIMHFKLNQKAIIEQFCINKSKPELQCNGKCHLTKELQETEDTPSEKIINTRNFDLAFSSNFEIELKIPKISKKRELVIYKEFQHTEPYLEILVPPPIYTEGFNRT</sequence>
<dbReference type="EMBL" id="QREI01000004">
    <property type="protein sequence ID" value="REE24534.1"/>
    <property type="molecule type" value="Genomic_DNA"/>
</dbReference>
<accession>A0A3D9N1C7</accession>